<dbReference type="GO" id="GO:0043565">
    <property type="term" value="F:sequence-specific DNA binding"/>
    <property type="evidence" value="ECO:0007669"/>
    <property type="project" value="InterPro"/>
</dbReference>
<accession>A0A011AC67</accession>
<dbReference type="InterPro" id="IPR011008">
    <property type="entry name" value="Dimeric_a/b-barrel"/>
</dbReference>
<comment type="caution">
    <text evidence="5">The sequence shown here is derived from an EMBL/GenBank/DDBJ whole genome shotgun (WGS) entry which is preliminary data.</text>
</comment>
<evidence type="ECO:0000313" key="5">
    <source>
        <dbReference type="EMBL" id="EXG79636.1"/>
    </source>
</evidence>
<dbReference type="HOGENOM" id="CLU_044190_0_0_11"/>
<dbReference type="Gene3D" id="3.30.70.920">
    <property type="match status" value="1"/>
</dbReference>
<dbReference type="Proteomes" id="UP000021053">
    <property type="component" value="Unassembled WGS sequence"/>
</dbReference>
<dbReference type="InterPro" id="IPR000485">
    <property type="entry name" value="AsnC-type_HTH_dom"/>
</dbReference>
<proteinExistence type="predicted"/>
<dbReference type="RefSeq" id="WP_035848399.1">
    <property type="nucleotide sequence ID" value="NZ_KK073874.1"/>
</dbReference>
<dbReference type="InterPro" id="IPR019888">
    <property type="entry name" value="Tscrpt_reg_AsnC-like"/>
</dbReference>
<dbReference type="PATRIC" id="fig|927661.3.peg.663"/>
<organism evidence="5 6">
    <name type="scientific">Cryptosporangium arvum DSM 44712</name>
    <dbReference type="NCBI Taxonomy" id="927661"/>
    <lineage>
        <taxon>Bacteria</taxon>
        <taxon>Bacillati</taxon>
        <taxon>Actinomycetota</taxon>
        <taxon>Actinomycetes</taxon>
        <taxon>Cryptosporangiales</taxon>
        <taxon>Cryptosporangiaceae</taxon>
        <taxon>Cryptosporangium</taxon>
    </lineage>
</organism>
<dbReference type="PRINTS" id="PR00033">
    <property type="entry name" value="HTHASNC"/>
</dbReference>
<keyword evidence="3" id="KW-0804">Transcription</keyword>
<dbReference type="Pfam" id="PF01037">
    <property type="entry name" value="AsnC_trans_reg"/>
    <property type="match status" value="1"/>
</dbReference>
<dbReference type="OrthoDB" id="3453230at2"/>
<dbReference type="SMART" id="SM00344">
    <property type="entry name" value="HTH_ASNC"/>
    <property type="match status" value="2"/>
</dbReference>
<dbReference type="AlphaFoldDB" id="A0A011AC67"/>
<evidence type="ECO:0000313" key="6">
    <source>
        <dbReference type="Proteomes" id="UP000021053"/>
    </source>
</evidence>
<keyword evidence="1" id="KW-0805">Transcription regulation</keyword>
<dbReference type="PROSITE" id="PS50956">
    <property type="entry name" value="HTH_ASNC_2"/>
    <property type="match status" value="1"/>
</dbReference>
<keyword evidence="2" id="KW-0238">DNA-binding</keyword>
<dbReference type="GO" id="GO:0043200">
    <property type="term" value="P:response to amino acid"/>
    <property type="evidence" value="ECO:0007669"/>
    <property type="project" value="TreeGrafter"/>
</dbReference>
<dbReference type="InterPro" id="IPR036390">
    <property type="entry name" value="WH_DNA-bd_sf"/>
</dbReference>
<dbReference type="EMBL" id="JFBT01000001">
    <property type="protein sequence ID" value="EXG79636.1"/>
    <property type="molecule type" value="Genomic_DNA"/>
</dbReference>
<dbReference type="PANTHER" id="PTHR30154:SF34">
    <property type="entry name" value="TRANSCRIPTIONAL REGULATOR AZLB"/>
    <property type="match status" value="1"/>
</dbReference>
<dbReference type="PANTHER" id="PTHR30154">
    <property type="entry name" value="LEUCINE-RESPONSIVE REGULATORY PROTEIN"/>
    <property type="match status" value="1"/>
</dbReference>
<gene>
    <name evidence="5" type="ORF">CryarDRAFT_0677</name>
</gene>
<evidence type="ECO:0000256" key="1">
    <source>
        <dbReference type="ARBA" id="ARBA00023015"/>
    </source>
</evidence>
<evidence type="ECO:0000256" key="2">
    <source>
        <dbReference type="ARBA" id="ARBA00023125"/>
    </source>
</evidence>
<sequence length="320" mass="34838">MLDELDRQIVHALEVDGRAAFSRIGQVLGVSDQTVARRYRRLRAEENVRIIGNLNTWRIGAVSWYLRVQCTPDAALSIAEALARRSDTAWVRLTSGGTEISCVTRSRSRADTDALLLGKLHRTPRIVGISAHALIHMYFGGTESFLRKVQVLEEDQVTALLPPWAGDPYEEVPDIGPGDRALVTALARDGRTGLPELASATGWSETRVRRRLTELRRSGALFFEVDVPGSALGLEMAAMMWLSVAPHGMVEAAETLAGHPEVPFVAATTGSTNLVASVVCRDVAALYGYLTSKVAAIPAINHIETNPIVRTLKREGTLLP</sequence>
<protein>
    <submittedName>
        <fullName evidence="5">Transcriptional regulator</fullName>
    </submittedName>
</protein>
<evidence type="ECO:0000256" key="3">
    <source>
        <dbReference type="ARBA" id="ARBA00023163"/>
    </source>
</evidence>
<feature type="domain" description="HTH asnC-type" evidence="4">
    <location>
        <begin position="2"/>
        <end position="45"/>
    </location>
</feature>
<dbReference type="SUPFAM" id="SSF54909">
    <property type="entry name" value="Dimeric alpha+beta barrel"/>
    <property type="match status" value="1"/>
</dbReference>
<name>A0A011AC67_9ACTN</name>
<dbReference type="Gene3D" id="1.10.10.10">
    <property type="entry name" value="Winged helix-like DNA-binding domain superfamily/Winged helix DNA-binding domain"/>
    <property type="match status" value="2"/>
</dbReference>
<dbReference type="GO" id="GO:0005829">
    <property type="term" value="C:cytosol"/>
    <property type="evidence" value="ECO:0007669"/>
    <property type="project" value="TreeGrafter"/>
</dbReference>
<keyword evidence="6" id="KW-1185">Reference proteome</keyword>
<dbReference type="SUPFAM" id="SSF46785">
    <property type="entry name" value="Winged helix' DNA-binding domain"/>
    <property type="match status" value="2"/>
</dbReference>
<evidence type="ECO:0000259" key="4">
    <source>
        <dbReference type="PROSITE" id="PS50956"/>
    </source>
</evidence>
<dbReference type="InterPro" id="IPR036388">
    <property type="entry name" value="WH-like_DNA-bd_sf"/>
</dbReference>
<dbReference type="InterPro" id="IPR019887">
    <property type="entry name" value="Tscrpt_reg_AsnC/Lrp_C"/>
</dbReference>
<dbReference type="Pfam" id="PF13404">
    <property type="entry name" value="HTH_AsnC-type"/>
    <property type="match status" value="2"/>
</dbReference>
<reference evidence="5 6" key="1">
    <citation type="submission" date="2013-07" db="EMBL/GenBank/DDBJ databases">
        <authorList>
            <consortium name="DOE Joint Genome Institute"/>
            <person name="Eisen J."/>
            <person name="Huntemann M."/>
            <person name="Han J."/>
            <person name="Chen A."/>
            <person name="Kyrpides N."/>
            <person name="Mavromatis K."/>
            <person name="Markowitz V."/>
            <person name="Palaniappan K."/>
            <person name="Ivanova N."/>
            <person name="Schaumberg A."/>
            <person name="Pati A."/>
            <person name="Liolios K."/>
            <person name="Nordberg H.P."/>
            <person name="Cantor M.N."/>
            <person name="Hua S.X."/>
            <person name="Woyke T."/>
        </authorList>
    </citation>
    <scope>NUCLEOTIDE SEQUENCE [LARGE SCALE GENOMIC DNA]</scope>
    <source>
        <strain evidence="5 6">DSM 44712</strain>
    </source>
</reference>